<dbReference type="Gene3D" id="2.60.40.10">
    <property type="entry name" value="Immunoglobulins"/>
    <property type="match status" value="1"/>
</dbReference>
<evidence type="ECO:0000256" key="2">
    <source>
        <dbReference type="ARBA" id="ARBA00005336"/>
    </source>
</evidence>
<name>A0A7S1RU70_ALECA</name>
<evidence type="ECO:0000313" key="6">
    <source>
        <dbReference type="EMBL" id="CAD9174610.1"/>
    </source>
</evidence>
<evidence type="ECO:0000259" key="5">
    <source>
        <dbReference type="SMART" id="SM01217"/>
    </source>
</evidence>
<dbReference type="Pfam" id="PF14310">
    <property type="entry name" value="Fn3-like"/>
    <property type="match status" value="1"/>
</dbReference>
<gene>
    <name evidence="6" type="ORF">ACAT0790_LOCUS51379</name>
</gene>
<comment type="similarity">
    <text evidence="2">Belongs to the glycosyl hydrolase 3 family.</text>
</comment>
<organism evidence="6">
    <name type="scientific">Alexandrium catenella</name>
    <name type="common">Red tide dinoflagellate</name>
    <name type="synonym">Gonyaulax catenella</name>
    <dbReference type="NCBI Taxonomy" id="2925"/>
    <lineage>
        <taxon>Eukaryota</taxon>
        <taxon>Sar</taxon>
        <taxon>Alveolata</taxon>
        <taxon>Dinophyceae</taxon>
        <taxon>Gonyaulacales</taxon>
        <taxon>Pyrocystaceae</taxon>
        <taxon>Alexandrium</taxon>
    </lineage>
</organism>
<dbReference type="GO" id="GO:0009251">
    <property type="term" value="P:glucan catabolic process"/>
    <property type="evidence" value="ECO:0007669"/>
    <property type="project" value="TreeGrafter"/>
</dbReference>
<evidence type="ECO:0000256" key="1">
    <source>
        <dbReference type="ARBA" id="ARBA00000448"/>
    </source>
</evidence>
<dbReference type="SMART" id="SM01217">
    <property type="entry name" value="Fn3_like"/>
    <property type="match status" value="1"/>
</dbReference>
<dbReference type="InterPro" id="IPR026891">
    <property type="entry name" value="Fn3-like"/>
</dbReference>
<dbReference type="AlphaFoldDB" id="A0A7S1RU70"/>
<protein>
    <recommendedName>
        <fullName evidence="3">beta-glucosidase</fullName>
        <ecNumber evidence="3">3.2.1.21</ecNumber>
    </recommendedName>
</protein>
<dbReference type="EMBL" id="HBGE01086248">
    <property type="protein sequence ID" value="CAD9174610.1"/>
    <property type="molecule type" value="Transcribed_RNA"/>
</dbReference>
<comment type="catalytic activity">
    <reaction evidence="1">
        <text>Hydrolysis of terminal, non-reducing beta-D-glucosyl residues with release of beta-D-glucose.</text>
        <dbReference type="EC" id="3.2.1.21"/>
    </reaction>
</comment>
<reference evidence="6" key="1">
    <citation type="submission" date="2021-01" db="EMBL/GenBank/DDBJ databases">
        <authorList>
            <person name="Corre E."/>
            <person name="Pelletier E."/>
            <person name="Niang G."/>
            <person name="Scheremetjew M."/>
            <person name="Finn R."/>
            <person name="Kale V."/>
            <person name="Holt S."/>
            <person name="Cochrane G."/>
            <person name="Meng A."/>
            <person name="Brown T."/>
            <person name="Cohen L."/>
        </authorList>
    </citation>
    <scope>NUCLEOTIDE SEQUENCE</scope>
    <source>
        <strain evidence="6">OF101</strain>
    </source>
</reference>
<accession>A0A7S1RU70</accession>
<dbReference type="InterPro" id="IPR050288">
    <property type="entry name" value="Cellulose_deg_GH3"/>
</dbReference>
<feature type="domain" description="Fibronectin type III-like" evidence="5">
    <location>
        <begin position="52"/>
        <end position="126"/>
    </location>
</feature>
<evidence type="ECO:0000256" key="4">
    <source>
        <dbReference type="ARBA" id="ARBA00022801"/>
    </source>
</evidence>
<sequence length="140" mass="15816">MAPSFQAAFPFGHGLSYASFIYQDIRQKPRCNYPLCVVLTVLNSHPTNSGAEVVQVYFRFHNVTNYPPVLRGFYKTKVLRPGETDKALFAFNHRDISTYNDVAGETHKEASWTPQDEIEVMFGSSSSDIRGRLNVITKHG</sequence>
<keyword evidence="4" id="KW-0378">Hydrolase</keyword>
<dbReference type="EC" id="3.2.1.21" evidence="3"/>
<proteinExistence type="inferred from homology"/>
<dbReference type="InterPro" id="IPR013783">
    <property type="entry name" value="Ig-like_fold"/>
</dbReference>
<dbReference type="PANTHER" id="PTHR42715:SF10">
    <property type="entry name" value="BETA-GLUCOSIDASE"/>
    <property type="match status" value="1"/>
</dbReference>
<dbReference type="PANTHER" id="PTHR42715">
    <property type="entry name" value="BETA-GLUCOSIDASE"/>
    <property type="match status" value="1"/>
</dbReference>
<evidence type="ECO:0000256" key="3">
    <source>
        <dbReference type="ARBA" id="ARBA00012744"/>
    </source>
</evidence>
<dbReference type="GO" id="GO:0008422">
    <property type="term" value="F:beta-glucosidase activity"/>
    <property type="evidence" value="ECO:0007669"/>
    <property type="project" value="UniProtKB-EC"/>
</dbReference>